<evidence type="ECO:0000259" key="2">
    <source>
        <dbReference type="Pfam" id="PF22725"/>
    </source>
</evidence>
<proteinExistence type="predicted"/>
<dbReference type="SUPFAM" id="SSF55347">
    <property type="entry name" value="Glyceraldehyde-3-phosphate dehydrogenase-like, C-terminal domain"/>
    <property type="match status" value="1"/>
</dbReference>
<dbReference type="Pfam" id="PF22725">
    <property type="entry name" value="GFO_IDH_MocA_C3"/>
    <property type="match status" value="1"/>
</dbReference>
<dbReference type="RefSeq" id="WP_101954226.1">
    <property type="nucleotide sequence ID" value="NZ_PKHE01000009.1"/>
</dbReference>
<accession>A0A2I1K0N2</accession>
<protein>
    <submittedName>
        <fullName evidence="3">Gfo/Idh/MocA family oxidoreductase</fullName>
    </submittedName>
</protein>
<dbReference type="Proteomes" id="UP000234384">
    <property type="component" value="Unassembled WGS sequence"/>
</dbReference>
<feature type="domain" description="GFO/IDH/MocA-like oxidoreductase" evidence="2">
    <location>
        <begin position="172"/>
        <end position="254"/>
    </location>
</feature>
<dbReference type="InterPro" id="IPR036291">
    <property type="entry name" value="NAD(P)-bd_dom_sf"/>
</dbReference>
<gene>
    <name evidence="3" type="ORF">CYJ57_04375</name>
</gene>
<dbReference type="AlphaFoldDB" id="A0A2I1K0N2"/>
<comment type="caution">
    <text evidence="3">The sequence shown here is derived from an EMBL/GenBank/DDBJ whole genome shotgun (WGS) entry which is preliminary data.</text>
</comment>
<dbReference type="OrthoDB" id="9815825at2"/>
<dbReference type="InterPro" id="IPR000683">
    <property type="entry name" value="Gfo/Idh/MocA-like_OxRdtase_N"/>
</dbReference>
<evidence type="ECO:0000313" key="4">
    <source>
        <dbReference type="Proteomes" id="UP000234384"/>
    </source>
</evidence>
<dbReference type="SUPFAM" id="SSF51735">
    <property type="entry name" value="NAD(P)-binding Rossmann-fold domains"/>
    <property type="match status" value="1"/>
</dbReference>
<dbReference type="Gene3D" id="3.30.360.10">
    <property type="entry name" value="Dihydrodipicolinate Reductase, domain 2"/>
    <property type="match status" value="1"/>
</dbReference>
<dbReference type="PANTHER" id="PTHR43054:SF1">
    <property type="entry name" value="SCYLLO-INOSITOL 2-DEHYDROGENASE (NADP(+)) IOLU"/>
    <property type="match status" value="1"/>
</dbReference>
<evidence type="ECO:0000259" key="1">
    <source>
        <dbReference type="Pfam" id="PF01408"/>
    </source>
</evidence>
<dbReference type="PANTHER" id="PTHR43054">
    <property type="match status" value="1"/>
</dbReference>
<dbReference type="Pfam" id="PF01408">
    <property type="entry name" value="GFO_IDH_MocA"/>
    <property type="match status" value="1"/>
</dbReference>
<reference evidence="3 4" key="1">
    <citation type="submission" date="2017-12" db="EMBL/GenBank/DDBJ databases">
        <title>Phylogenetic diversity of female urinary microbiome.</title>
        <authorList>
            <person name="Thomas-White K."/>
            <person name="Wolfe A.J."/>
        </authorList>
    </citation>
    <scope>NUCLEOTIDE SEQUENCE [LARGE SCALE GENOMIC DNA]</scope>
    <source>
        <strain evidence="3 4">UMB0898</strain>
    </source>
</reference>
<organism evidence="3 4">
    <name type="scientific">Falseniella ignava</name>
    <dbReference type="NCBI Taxonomy" id="137730"/>
    <lineage>
        <taxon>Bacteria</taxon>
        <taxon>Bacillati</taxon>
        <taxon>Bacillota</taxon>
        <taxon>Bacilli</taxon>
        <taxon>Lactobacillales</taxon>
        <taxon>Aerococcaceae</taxon>
        <taxon>Falseniella</taxon>
    </lineage>
</organism>
<name>A0A2I1K0N2_9LACT</name>
<dbReference type="GO" id="GO:0000166">
    <property type="term" value="F:nucleotide binding"/>
    <property type="evidence" value="ECO:0007669"/>
    <property type="project" value="InterPro"/>
</dbReference>
<dbReference type="Gene3D" id="3.40.50.720">
    <property type="entry name" value="NAD(P)-binding Rossmann-like Domain"/>
    <property type="match status" value="1"/>
</dbReference>
<sequence>MIRVGTIGTSWITERFIEACQLTNQYELRAVYSRNAYRAKDIATVYKATYYSDELNNLLFDPEIDLIYVASPNSLHYEHAMRAIKAGKHVIIEKPMFASTKEWHQAHAEAERLGVKIFEAALHIHNRNYQRMKQWVQKKLMDAEQPFLGANFNIGQYSSRYFAYNHALEQQRELPNVFTLEYAGGSLMDLGVYPIYVAMDLFGSPDSLRYNAQKGPNGVDLFGHILLTYTDFQVNIFVSKAAHSTLSSEIYIDDETVVIHDISRISQVDLVNKEGQVANVIKYQPENVMYDEVLNFSEIIRNPDDLHHQLQYEGWKQLSLQVAQTMELLRKSANIVFDDSTI</sequence>
<dbReference type="EMBL" id="PKHE01000009">
    <property type="protein sequence ID" value="PKY89082.1"/>
    <property type="molecule type" value="Genomic_DNA"/>
</dbReference>
<feature type="domain" description="Gfo/Idh/MocA-like oxidoreductase N-terminal" evidence="1">
    <location>
        <begin position="2"/>
        <end position="118"/>
    </location>
</feature>
<dbReference type="InterPro" id="IPR055170">
    <property type="entry name" value="GFO_IDH_MocA-like_dom"/>
</dbReference>
<evidence type="ECO:0000313" key="3">
    <source>
        <dbReference type="EMBL" id="PKY89082.1"/>
    </source>
</evidence>